<accession>Q98QQ6</accession>
<evidence type="ECO:0008006" key="8">
    <source>
        <dbReference type="Google" id="ProtNLM"/>
    </source>
</evidence>
<evidence type="ECO:0000256" key="3">
    <source>
        <dbReference type="ARBA" id="ARBA00022618"/>
    </source>
</evidence>
<sequence>MKIKGAKMKLSDFENLIKKITDNKFTTQINGYNASEVDAFIDLITKEIYKFLTNHLEQEKKIKDLEQKINSKTISLFSCQEKLTVFEGIKNEQQKKQ</sequence>
<protein>
    <recommendedName>
        <fullName evidence="8">DivIVA domain-containing protein</fullName>
    </recommendedName>
</protein>
<evidence type="ECO:0000256" key="4">
    <source>
        <dbReference type="ARBA" id="ARBA00023054"/>
    </source>
</evidence>
<organism evidence="7">
    <name type="scientific">Mycoplasmopsis pulmonis (strain UAB CTIP)</name>
    <name type="common">Mycoplasma pulmonis</name>
    <dbReference type="NCBI Taxonomy" id="272635"/>
    <lineage>
        <taxon>Bacteria</taxon>
        <taxon>Bacillati</taxon>
        <taxon>Mycoplasmatota</taxon>
        <taxon>Mycoplasmoidales</taxon>
        <taxon>Metamycoplasmataceae</taxon>
        <taxon>Mycoplasmopsis</taxon>
    </lineage>
</organism>
<dbReference type="GO" id="GO:0005737">
    <property type="term" value="C:cytoplasm"/>
    <property type="evidence" value="ECO:0007669"/>
    <property type="project" value="UniProtKB-SubCell"/>
</dbReference>
<keyword evidence="5" id="KW-0131">Cell cycle</keyword>
<proteinExistence type="predicted"/>
<dbReference type="PIR" id="A99550">
    <property type="entry name" value="A99550"/>
</dbReference>
<evidence type="ECO:0000313" key="7">
    <source>
        <dbReference type="Proteomes" id="UP000000528"/>
    </source>
</evidence>
<comment type="subcellular location">
    <subcellularLocation>
        <location evidence="1">Cytoplasm</location>
    </subcellularLocation>
</comment>
<dbReference type="HOGENOM" id="CLU_2343696_0_0_14"/>
<dbReference type="AlphaFoldDB" id="Q98QQ6"/>
<dbReference type="Proteomes" id="UP000000528">
    <property type="component" value="Chromosome"/>
</dbReference>
<dbReference type="EMBL" id="AL445564">
    <property type="protein sequence ID" value="CAC13478.1"/>
    <property type="molecule type" value="Genomic_DNA"/>
</dbReference>
<dbReference type="InterPro" id="IPR019933">
    <property type="entry name" value="DivIVA_domain"/>
</dbReference>
<keyword evidence="7" id="KW-1185">Reference proteome</keyword>
<dbReference type="Gene3D" id="6.10.250.660">
    <property type="match status" value="1"/>
</dbReference>
<dbReference type="GO" id="GO:0051301">
    <property type="term" value="P:cell division"/>
    <property type="evidence" value="ECO:0007669"/>
    <property type="project" value="UniProtKB-KW"/>
</dbReference>
<dbReference type="STRING" id="272635.gene:17576896"/>
<dbReference type="Pfam" id="PF05103">
    <property type="entry name" value="DivIVA"/>
    <property type="match status" value="1"/>
</dbReference>
<keyword evidence="3" id="KW-0132">Cell division</keyword>
<name>Q98QQ6_MYCPU</name>
<dbReference type="InterPro" id="IPR007793">
    <property type="entry name" value="DivIVA_fam"/>
</dbReference>
<reference evidence="6 7" key="1">
    <citation type="journal article" date="2001" name="Nucleic Acids Res.">
        <title>The complete genome sequence of the murine respiratory pathogen Mycoplasma pulmonis.</title>
        <authorList>
            <person name="Chambaud I."/>
            <person name="Heilig R."/>
            <person name="Ferris S."/>
            <person name="Barbe V."/>
            <person name="Samson D."/>
            <person name="Galisson F."/>
            <person name="Moszer I."/>
            <person name="Dybvig K."/>
            <person name="Wroblewski H."/>
            <person name="Viari A."/>
            <person name="Rocha E.P.C."/>
            <person name="Blanchard A."/>
        </authorList>
    </citation>
    <scope>NUCLEOTIDE SEQUENCE [LARGE SCALE GENOMIC DNA]</scope>
    <source>
        <strain evidence="6 7">UAB CTIP</strain>
    </source>
</reference>
<evidence type="ECO:0000256" key="2">
    <source>
        <dbReference type="ARBA" id="ARBA00022490"/>
    </source>
</evidence>
<evidence type="ECO:0000313" key="6">
    <source>
        <dbReference type="EMBL" id="CAC13478.1"/>
    </source>
</evidence>
<evidence type="ECO:0000256" key="1">
    <source>
        <dbReference type="ARBA" id="ARBA00004496"/>
    </source>
</evidence>
<dbReference type="NCBIfam" id="TIGR03544">
    <property type="entry name" value="DivI1A_domain"/>
    <property type="match status" value="1"/>
</dbReference>
<gene>
    <name evidence="6" type="ordered locus">MYPU_3050</name>
</gene>
<keyword evidence="2" id="KW-0963">Cytoplasm</keyword>
<evidence type="ECO:0000256" key="5">
    <source>
        <dbReference type="ARBA" id="ARBA00023306"/>
    </source>
</evidence>
<keyword evidence="4" id="KW-0175">Coiled coil</keyword>
<dbReference type="KEGG" id="mpu:MYPU_3050"/>